<dbReference type="PROSITE" id="PS50240">
    <property type="entry name" value="TRYPSIN_DOM"/>
    <property type="match status" value="1"/>
</dbReference>
<evidence type="ECO:0000313" key="10">
    <source>
        <dbReference type="Proteomes" id="UP001497482"/>
    </source>
</evidence>
<dbReference type="InterPro" id="IPR001254">
    <property type="entry name" value="Trypsin_dom"/>
</dbReference>
<dbReference type="EMBL" id="OZ035840">
    <property type="protein sequence ID" value="CAL1589115.1"/>
    <property type="molecule type" value="Genomic_DNA"/>
</dbReference>
<dbReference type="AlphaFoldDB" id="A0AAV2KGR8"/>
<name>A0AAV2KGR8_KNICA</name>
<protein>
    <recommendedName>
        <fullName evidence="8">Peptidase S1 domain-containing protein</fullName>
    </recommendedName>
</protein>
<dbReference type="PANTHER" id="PTHR24252:SF7">
    <property type="entry name" value="HYALIN"/>
    <property type="match status" value="1"/>
</dbReference>
<keyword evidence="1 6" id="KW-0645">Protease</keyword>
<dbReference type="FunFam" id="2.40.10.10:FF:000024">
    <property type="entry name" value="Serine protease 53"/>
    <property type="match status" value="1"/>
</dbReference>
<dbReference type="SUPFAM" id="SSF50494">
    <property type="entry name" value="Trypsin-like serine proteases"/>
    <property type="match status" value="1"/>
</dbReference>
<gene>
    <name evidence="9" type="ORF">KC01_LOCUS18785</name>
</gene>
<dbReference type="InterPro" id="IPR009003">
    <property type="entry name" value="Peptidase_S1_PA"/>
</dbReference>
<evidence type="ECO:0000259" key="8">
    <source>
        <dbReference type="PROSITE" id="PS50240"/>
    </source>
</evidence>
<keyword evidence="4 6" id="KW-0720">Serine protease</keyword>
<keyword evidence="2 7" id="KW-0732">Signal</keyword>
<keyword evidence="3 6" id="KW-0378">Hydrolase</keyword>
<evidence type="ECO:0000256" key="1">
    <source>
        <dbReference type="ARBA" id="ARBA00022670"/>
    </source>
</evidence>
<dbReference type="InterPro" id="IPR018114">
    <property type="entry name" value="TRYPSIN_HIS"/>
</dbReference>
<organism evidence="9 10">
    <name type="scientific">Knipowitschia caucasica</name>
    <name type="common">Caucasian dwarf goby</name>
    <name type="synonym">Pomatoschistus caucasicus</name>
    <dbReference type="NCBI Taxonomy" id="637954"/>
    <lineage>
        <taxon>Eukaryota</taxon>
        <taxon>Metazoa</taxon>
        <taxon>Chordata</taxon>
        <taxon>Craniata</taxon>
        <taxon>Vertebrata</taxon>
        <taxon>Euteleostomi</taxon>
        <taxon>Actinopterygii</taxon>
        <taxon>Neopterygii</taxon>
        <taxon>Teleostei</taxon>
        <taxon>Neoteleostei</taxon>
        <taxon>Acanthomorphata</taxon>
        <taxon>Gobiaria</taxon>
        <taxon>Gobiiformes</taxon>
        <taxon>Gobioidei</taxon>
        <taxon>Gobiidae</taxon>
        <taxon>Gobiinae</taxon>
        <taxon>Knipowitschia</taxon>
    </lineage>
</organism>
<evidence type="ECO:0000256" key="4">
    <source>
        <dbReference type="ARBA" id="ARBA00022825"/>
    </source>
</evidence>
<accession>A0AAV2KGR8</accession>
<dbReference type="InterPro" id="IPR043504">
    <property type="entry name" value="Peptidase_S1_PA_chymotrypsin"/>
</dbReference>
<dbReference type="GO" id="GO:0006508">
    <property type="term" value="P:proteolysis"/>
    <property type="evidence" value="ECO:0007669"/>
    <property type="project" value="UniProtKB-KW"/>
</dbReference>
<evidence type="ECO:0000256" key="7">
    <source>
        <dbReference type="SAM" id="SignalP"/>
    </source>
</evidence>
<feature type="chain" id="PRO_5043886801" description="Peptidase S1 domain-containing protein" evidence="7">
    <location>
        <begin position="19"/>
        <end position="310"/>
    </location>
</feature>
<dbReference type="PRINTS" id="PR00722">
    <property type="entry name" value="CHYMOTRYPSIN"/>
</dbReference>
<dbReference type="Pfam" id="PF00089">
    <property type="entry name" value="Trypsin"/>
    <property type="match status" value="1"/>
</dbReference>
<evidence type="ECO:0000256" key="2">
    <source>
        <dbReference type="ARBA" id="ARBA00022729"/>
    </source>
</evidence>
<dbReference type="PROSITE" id="PS00134">
    <property type="entry name" value="TRYPSIN_HIS"/>
    <property type="match status" value="1"/>
</dbReference>
<keyword evidence="5" id="KW-1015">Disulfide bond</keyword>
<reference evidence="9 10" key="1">
    <citation type="submission" date="2024-04" db="EMBL/GenBank/DDBJ databases">
        <authorList>
            <person name="Waldvogel A.-M."/>
            <person name="Schoenle A."/>
        </authorList>
    </citation>
    <scope>NUCLEOTIDE SEQUENCE [LARGE SCALE GENOMIC DNA]</scope>
</reference>
<evidence type="ECO:0000256" key="3">
    <source>
        <dbReference type="ARBA" id="ARBA00022801"/>
    </source>
</evidence>
<evidence type="ECO:0000313" key="9">
    <source>
        <dbReference type="EMBL" id="CAL1589115.1"/>
    </source>
</evidence>
<dbReference type="PANTHER" id="PTHR24252">
    <property type="entry name" value="ACROSIN-RELATED"/>
    <property type="match status" value="1"/>
</dbReference>
<proteinExistence type="predicted"/>
<evidence type="ECO:0000256" key="5">
    <source>
        <dbReference type="ARBA" id="ARBA00023157"/>
    </source>
</evidence>
<dbReference type="InterPro" id="IPR033116">
    <property type="entry name" value="TRYPSIN_SER"/>
</dbReference>
<dbReference type="InterPro" id="IPR001314">
    <property type="entry name" value="Peptidase_S1A"/>
</dbReference>
<feature type="signal peptide" evidence="7">
    <location>
        <begin position="1"/>
        <end position="18"/>
    </location>
</feature>
<dbReference type="PROSITE" id="PS00135">
    <property type="entry name" value="TRYPSIN_SER"/>
    <property type="match status" value="1"/>
</dbReference>
<evidence type="ECO:0000256" key="6">
    <source>
        <dbReference type="RuleBase" id="RU363034"/>
    </source>
</evidence>
<dbReference type="Proteomes" id="UP001497482">
    <property type="component" value="Chromosome 18"/>
</dbReference>
<dbReference type="GO" id="GO:0004252">
    <property type="term" value="F:serine-type endopeptidase activity"/>
    <property type="evidence" value="ECO:0007669"/>
    <property type="project" value="InterPro"/>
</dbReference>
<feature type="domain" description="Peptidase S1" evidence="8">
    <location>
        <begin position="34"/>
        <end position="267"/>
    </location>
</feature>
<dbReference type="Gene3D" id="2.40.10.10">
    <property type="entry name" value="Trypsin-like serine proteases"/>
    <property type="match status" value="1"/>
</dbReference>
<sequence length="310" mass="32788">MCGSSHLLLLVFVAGVAAQPNVCGQAPLNTRTRIVGGEDAAAGSWPWQASLTRSGGHFCGGSLINNRWILTAAHCFSPPSTSSLVVYLGRDTQKQSNANEVSRRVSEIINHPSYNPDTNDNDISLLRLSDTVNFTNFIQPVCLSAAGNKPSDGTSTYVTGWGTINSDVPLPFPQRLQEVSVPIVSQTSCDSRYSSSNIDITDNMLCAGQEGKDSCQGDSGGPLVLKINGSWVQMGVVSFGKGCALKLFPGVYARVSRYQTWISGHVSNTAGFINPDGSFSSGAPSLSLALTLAQILPVLLGPLLCLLLSH</sequence>
<dbReference type="SMART" id="SM00020">
    <property type="entry name" value="Tryp_SPc"/>
    <property type="match status" value="1"/>
</dbReference>
<keyword evidence="10" id="KW-1185">Reference proteome</keyword>
<dbReference type="CDD" id="cd00190">
    <property type="entry name" value="Tryp_SPc"/>
    <property type="match status" value="1"/>
</dbReference>